<dbReference type="Gene3D" id="2.60.120.10">
    <property type="entry name" value="Jelly Rolls"/>
    <property type="match status" value="1"/>
</dbReference>
<evidence type="ECO:0000256" key="2">
    <source>
        <dbReference type="ARBA" id="ARBA00023125"/>
    </source>
</evidence>
<dbReference type="PANTHER" id="PTHR24567">
    <property type="entry name" value="CRP FAMILY TRANSCRIPTIONAL REGULATORY PROTEIN"/>
    <property type="match status" value="1"/>
</dbReference>
<keyword evidence="3" id="KW-0804">Transcription</keyword>
<dbReference type="SUPFAM" id="SSF51206">
    <property type="entry name" value="cAMP-binding domain-like"/>
    <property type="match status" value="1"/>
</dbReference>
<dbReference type="PANTHER" id="PTHR24567:SF74">
    <property type="entry name" value="HTH-TYPE TRANSCRIPTIONAL REGULATOR ARCR"/>
    <property type="match status" value="1"/>
</dbReference>
<dbReference type="Proteomes" id="UP000325785">
    <property type="component" value="Chromosome"/>
</dbReference>
<sequence>MVQETQNRVLLSLPQASRDAVLERCELLDCDNRTVLHQMGETTNAVYFPETAVISALATYGDGSMIEMANIGREACTGINLTLGRDTQLTANEIQVSGTLLKLPASHFQALLAEDPAFKKALFSTIQAVLFQVMVSGACNGAHDARQRLSRWLLTMHDRADGQHMKLTHEFLSQMLGVRRATVSKVASELRDEGHITYSHGRMTVTNHRGLRAASCECYDRVRTAYETLLPAA</sequence>
<dbReference type="InterPro" id="IPR050397">
    <property type="entry name" value="Env_Response_Regulators"/>
</dbReference>
<evidence type="ECO:0000313" key="5">
    <source>
        <dbReference type="EMBL" id="KRS19820.1"/>
    </source>
</evidence>
<evidence type="ECO:0000313" key="7">
    <source>
        <dbReference type="Proteomes" id="UP000051401"/>
    </source>
</evidence>
<proteinExistence type="predicted"/>
<dbReference type="InterPro" id="IPR036390">
    <property type="entry name" value="WH_DNA-bd_sf"/>
</dbReference>
<dbReference type="InterPro" id="IPR036388">
    <property type="entry name" value="WH-like_DNA-bd_sf"/>
</dbReference>
<dbReference type="Proteomes" id="UP000051401">
    <property type="component" value="Unassembled WGS sequence"/>
</dbReference>
<organism evidence="5 7">
    <name type="scientific">Roseovarius indicus</name>
    <dbReference type="NCBI Taxonomy" id="540747"/>
    <lineage>
        <taxon>Bacteria</taxon>
        <taxon>Pseudomonadati</taxon>
        <taxon>Pseudomonadota</taxon>
        <taxon>Alphaproteobacteria</taxon>
        <taxon>Rhodobacterales</taxon>
        <taxon>Roseobacteraceae</taxon>
        <taxon>Roseovarius</taxon>
    </lineage>
</organism>
<dbReference type="RefSeq" id="WP_057813104.1">
    <property type="nucleotide sequence ID" value="NZ_CP031598.1"/>
</dbReference>
<dbReference type="PATRIC" id="fig|540747.5.peg.624"/>
<name>A0A0T5PFK8_9RHOB</name>
<dbReference type="SMART" id="SM00419">
    <property type="entry name" value="HTH_CRP"/>
    <property type="match status" value="1"/>
</dbReference>
<dbReference type="STRING" id="540747.SAMN04488031_102846"/>
<dbReference type="InterPro" id="IPR012318">
    <property type="entry name" value="HTH_CRP"/>
</dbReference>
<evidence type="ECO:0000313" key="6">
    <source>
        <dbReference type="EMBL" id="QEW28816.1"/>
    </source>
</evidence>
<protein>
    <submittedName>
        <fullName evidence="6">Transcriptional activator FtrB</fullName>
    </submittedName>
</protein>
<keyword evidence="2" id="KW-0238">DNA-binding</keyword>
<accession>A0A0T5PFK8</accession>
<dbReference type="GO" id="GO:0003700">
    <property type="term" value="F:DNA-binding transcription factor activity"/>
    <property type="evidence" value="ECO:0007669"/>
    <property type="project" value="TreeGrafter"/>
</dbReference>
<dbReference type="EMBL" id="CP031598">
    <property type="protein sequence ID" value="QEW28816.1"/>
    <property type="molecule type" value="Genomic_DNA"/>
</dbReference>
<dbReference type="GO" id="GO:0005829">
    <property type="term" value="C:cytosol"/>
    <property type="evidence" value="ECO:0007669"/>
    <property type="project" value="TreeGrafter"/>
</dbReference>
<keyword evidence="1" id="KW-0805">Transcription regulation</keyword>
<feature type="domain" description="HTH crp-type" evidence="4">
    <location>
        <begin position="143"/>
        <end position="209"/>
    </location>
</feature>
<gene>
    <name evidence="6" type="ORF">RIdsm_04656</name>
    <name evidence="5" type="ORF">XM52_03050</name>
</gene>
<reference evidence="6 8" key="2">
    <citation type="submission" date="2018-08" db="EMBL/GenBank/DDBJ databases">
        <title>Genetic Globetrotter - A new plasmid hitch-hiking vast phylogenetic and geographic distances.</title>
        <authorList>
            <person name="Vollmers J."/>
            <person name="Petersen J."/>
        </authorList>
    </citation>
    <scope>NUCLEOTIDE SEQUENCE [LARGE SCALE GENOMIC DNA]</scope>
    <source>
        <strain evidence="6 8">DSM 26383</strain>
    </source>
</reference>
<reference evidence="5 7" key="1">
    <citation type="submission" date="2015-04" db="EMBL/GenBank/DDBJ databases">
        <title>The draft genome sequence of Roseovarius indicus B108T.</title>
        <authorList>
            <person name="Li G."/>
            <person name="Lai Q."/>
            <person name="Shao Z."/>
            <person name="Yan P."/>
        </authorList>
    </citation>
    <scope>NUCLEOTIDE SEQUENCE [LARGE SCALE GENOMIC DNA]</scope>
    <source>
        <strain evidence="5 7">B108</strain>
    </source>
</reference>
<dbReference type="InterPro" id="IPR018490">
    <property type="entry name" value="cNMP-bd_dom_sf"/>
</dbReference>
<dbReference type="OrthoDB" id="7506088at2"/>
<keyword evidence="7" id="KW-1185">Reference proteome</keyword>
<evidence type="ECO:0000259" key="4">
    <source>
        <dbReference type="PROSITE" id="PS51063"/>
    </source>
</evidence>
<dbReference type="AlphaFoldDB" id="A0A0T5PFK8"/>
<dbReference type="Gene3D" id="1.10.10.10">
    <property type="entry name" value="Winged helix-like DNA-binding domain superfamily/Winged helix DNA-binding domain"/>
    <property type="match status" value="1"/>
</dbReference>
<dbReference type="SUPFAM" id="SSF46785">
    <property type="entry name" value="Winged helix' DNA-binding domain"/>
    <property type="match status" value="1"/>
</dbReference>
<dbReference type="EMBL" id="LAXI01000001">
    <property type="protein sequence ID" value="KRS19820.1"/>
    <property type="molecule type" value="Genomic_DNA"/>
</dbReference>
<dbReference type="GO" id="GO:0003677">
    <property type="term" value="F:DNA binding"/>
    <property type="evidence" value="ECO:0007669"/>
    <property type="project" value="UniProtKB-KW"/>
</dbReference>
<dbReference type="InterPro" id="IPR014710">
    <property type="entry name" value="RmlC-like_jellyroll"/>
</dbReference>
<dbReference type="PROSITE" id="PS51063">
    <property type="entry name" value="HTH_CRP_2"/>
    <property type="match status" value="1"/>
</dbReference>
<evidence type="ECO:0000313" key="8">
    <source>
        <dbReference type="Proteomes" id="UP000325785"/>
    </source>
</evidence>
<evidence type="ECO:0000256" key="1">
    <source>
        <dbReference type="ARBA" id="ARBA00023015"/>
    </source>
</evidence>
<evidence type="ECO:0000256" key="3">
    <source>
        <dbReference type="ARBA" id="ARBA00023163"/>
    </source>
</evidence>
<dbReference type="Pfam" id="PF13545">
    <property type="entry name" value="HTH_Crp_2"/>
    <property type="match status" value="1"/>
</dbReference>
<dbReference type="KEGG" id="rid:RIdsm_04656"/>